<feature type="transmembrane region" description="Helical" evidence="9">
    <location>
        <begin position="328"/>
        <end position="347"/>
    </location>
</feature>
<feature type="transmembrane region" description="Helical" evidence="9">
    <location>
        <begin position="359"/>
        <end position="380"/>
    </location>
</feature>
<dbReference type="InterPro" id="IPR002293">
    <property type="entry name" value="AA/rel_permease1"/>
</dbReference>
<comment type="subcellular location">
    <subcellularLocation>
        <location evidence="1">Cell membrane</location>
        <topology evidence="1">Multi-pass membrane protein</topology>
    </subcellularLocation>
</comment>
<dbReference type="GO" id="GO:0022857">
    <property type="term" value="F:transmembrane transporter activity"/>
    <property type="evidence" value="ECO:0007669"/>
    <property type="project" value="InterPro"/>
</dbReference>
<feature type="transmembrane region" description="Helical" evidence="9">
    <location>
        <begin position="200"/>
        <end position="221"/>
    </location>
</feature>
<keyword evidence="5 9" id="KW-0812">Transmembrane</keyword>
<evidence type="ECO:0000256" key="5">
    <source>
        <dbReference type="ARBA" id="ARBA00022692"/>
    </source>
</evidence>
<dbReference type="PATRIC" id="fig|33050.5.peg.4632"/>
<name>A0A0N7GTA9_SPHMC</name>
<dbReference type="PANTHER" id="PTHR42770:SF18">
    <property type="entry name" value="ARGININE_AGMATINE ANTIPORTER"/>
    <property type="match status" value="1"/>
</dbReference>
<evidence type="ECO:0000256" key="4">
    <source>
        <dbReference type="ARBA" id="ARBA00022475"/>
    </source>
</evidence>
<keyword evidence="4" id="KW-1003">Cell membrane</keyword>
<evidence type="ECO:0000256" key="2">
    <source>
        <dbReference type="ARBA" id="ARBA00008220"/>
    </source>
</evidence>
<dbReference type="Proteomes" id="UP000058074">
    <property type="component" value="Chromosome"/>
</dbReference>
<evidence type="ECO:0000256" key="9">
    <source>
        <dbReference type="SAM" id="Phobius"/>
    </source>
</evidence>
<feature type="transmembrane region" description="Helical" evidence="9">
    <location>
        <begin position="15"/>
        <end position="36"/>
    </location>
</feature>
<proteinExistence type="inferred from homology"/>
<feature type="transmembrane region" description="Helical" evidence="9">
    <location>
        <begin position="392"/>
        <end position="410"/>
    </location>
</feature>
<dbReference type="EMBL" id="CP012700">
    <property type="protein sequence ID" value="ALH83003.1"/>
    <property type="molecule type" value="Genomic_DNA"/>
</dbReference>
<feature type="transmembrane region" description="Helical" evidence="9">
    <location>
        <begin position="161"/>
        <end position="180"/>
    </location>
</feature>
<comment type="function">
    <text evidence="8">Major component of the acid-resistance (AR) system allowing enteric pathogens to survive the acidic environment in the stomach. Exchanges extracellular arginine for its intracellular decarboxylation product agmatine (Agm) thereby expelling intracellular protons. Probably undergoes several conformational states in order to translocate the substrate across the membrane; keeps the substrate accessible to only 1 side of the membrane at a time by opening and closing 3 membrane-internal gates.</text>
</comment>
<evidence type="ECO:0000313" key="10">
    <source>
        <dbReference type="EMBL" id="ALH83003.1"/>
    </source>
</evidence>
<evidence type="ECO:0000256" key="1">
    <source>
        <dbReference type="ARBA" id="ARBA00004651"/>
    </source>
</evidence>
<feature type="transmembrane region" description="Helical" evidence="9">
    <location>
        <begin position="416"/>
        <end position="434"/>
    </location>
</feature>
<gene>
    <name evidence="10" type="ORF">AN936_22390</name>
</gene>
<dbReference type="AlphaFoldDB" id="A0A0N7GTA9"/>
<sequence length="442" mass="46207">MSSTVANSERPGEKLGLLMCVALVMGNMIGSGVFLLPSSLAPLGWNAALGWLATIGGTLCLALVFARLARYLPGGCGAYTYAAAAFGPATGFVVAWSFWISCWVTNATLAVAAVRNLAIIYPSLNGGGSAAALLAIAFVWFFTFVNLLGVRKAGGMQVVTLILKLLLLFGAIAIALWWLAAGDSALPSMQGTEPVSLAGIGHAATFTLFALLGFESALAAGDRVSDPERTVPRATMIGMVATGLLYLLACTAVTMLLPSEVVAASIAPFPTFFSHFIGPEAGTAAAVLAAVAALGALNGFVLLAGELPRDLAHRGLVPRAFGTDNRHGVPHWSLLLAAMLATLIVYANYSRGLAELFNFMMLVTTSTTIIFYLIGALAALKFRNEGRFHMSPAFVLLTLAGIAYVCWAFYGAGLEPTLYSLAMTVAGLPIYLVMRRARPAAT</sequence>
<dbReference type="KEGG" id="smag:AN936_22390"/>
<dbReference type="RefSeq" id="WP_084758595.1">
    <property type="nucleotide sequence ID" value="NZ_CP012700.1"/>
</dbReference>
<dbReference type="GO" id="GO:0005886">
    <property type="term" value="C:plasma membrane"/>
    <property type="evidence" value="ECO:0007669"/>
    <property type="project" value="UniProtKB-SubCell"/>
</dbReference>
<feature type="transmembrane region" description="Helical" evidence="9">
    <location>
        <begin position="233"/>
        <end position="257"/>
    </location>
</feature>
<evidence type="ECO:0000256" key="8">
    <source>
        <dbReference type="ARBA" id="ARBA00045636"/>
    </source>
</evidence>
<dbReference type="InterPro" id="IPR050367">
    <property type="entry name" value="APC_superfamily"/>
</dbReference>
<evidence type="ECO:0000256" key="6">
    <source>
        <dbReference type="ARBA" id="ARBA00022989"/>
    </source>
</evidence>
<reference evidence="10 11" key="1">
    <citation type="journal article" date="2015" name="Genome Announc.">
        <title>Complete Genome Sequence of Polypropylene Glycol- and Polyethylene Glycol-Degrading Sphingopyxis macrogoltabida Strain EY-1.</title>
        <authorList>
            <person name="Ohtsubo Y."/>
            <person name="Nagata Y."/>
            <person name="Numata M."/>
            <person name="Tsuchikane K."/>
            <person name="Hosoyama A."/>
            <person name="Yamazoe A."/>
            <person name="Tsuda M."/>
            <person name="Fujita N."/>
            <person name="Kawai F."/>
        </authorList>
    </citation>
    <scope>NUCLEOTIDE SEQUENCE [LARGE SCALE GENOMIC DNA]</scope>
    <source>
        <strain evidence="10 11">EY-1</strain>
    </source>
</reference>
<feature type="transmembrane region" description="Helical" evidence="9">
    <location>
        <begin position="48"/>
        <end position="66"/>
    </location>
</feature>
<dbReference type="PIRSF" id="PIRSF006060">
    <property type="entry name" value="AA_transporter"/>
    <property type="match status" value="1"/>
</dbReference>
<dbReference type="PANTHER" id="PTHR42770">
    <property type="entry name" value="AMINO ACID TRANSPORTER-RELATED"/>
    <property type="match status" value="1"/>
</dbReference>
<feature type="transmembrane region" description="Helical" evidence="9">
    <location>
        <begin position="130"/>
        <end position="149"/>
    </location>
</feature>
<evidence type="ECO:0000256" key="3">
    <source>
        <dbReference type="ARBA" id="ARBA00021069"/>
    </source>
</evidence>
<protein>
    <recommendedName>
        <fullName evidence="3">Arginine/agmatine antiporter</fullName>
    </recommendedName>
</protein>
<dbReference type="Pfam" id="PF13520">
    <property type="entry name" value="AA_permease_2"/>
    <property type="match status" value="1"/>
</dbReference>
<feature type="transmembrane region" description="Helical" evidence="9">
    <location>
        <begin position="284"/>
        <end position="307"/>
    </location>
</feature>
<organism evidence="10 11">
    <name type="scientific">Sphingopyxis macrogoltabida</name>
    <name type="common">Sphingomonas macrogoltabidus</name>
    <dbReference type="NCBI Taxonomy" id="33050"/>
    <lineage>
        <taxon>Bacteria</taxon>
        <taxon>Pseudomonadati</taxon>
        <taxon>Pseudomonadota</taxon>
        <taxon>Alphaproteobacteria</taxon>
        <taxon>Sphingomonadales</taxon>
        <taxon>Sphingomonadaceae</taxon>
        <taxon>Sphingopyxis</taxon>
    </lineage>
</organism>
<accession>A0A0N7GTA9</accession>
<dbReference type="Gene3D" id="1.20.1740.10">
    <property type="entry name" value="Amino acid/polyamine transporter I"/>
    <property type="match status" value="1"/>
</dbReference>
<dbReference type="OrthoDB" id="3185104at2"/>
<keyword evidence="6 9" id="KW-1133">Transmembrane helix</keyword>
<feature type="transmembrane region" description="Helical" evidence="9">
    <location>
        <begin position="78"/>
        <end position="99"/>
    </location>
</feature>
<keyword evidence="7 9" id="KW-0472">Membrane</keyword>
<comment type="similarity">
    <text evidence="2">Belongs to the amino acid-polyamine-organocation (APC) superfamily. Basic amino acid/polyamine antiporter (APA) (TC 2.A.3.2) family.</text>
</comment>
<evidence type="ECO:0000256" key="7">
    <source>
        <dbReference type="ARBA" id="ARBA00023136"/>
    </source>
</evidence>
<evidence type="ECO:0000313" key="11">
    <source>
        <dbReference type="Proteomes" id="UP000058074"/>
    </source>
</evidence>